<evidence type="ECO:0000313" key="4">
    <source>
        <dbReference type="EMBL" id="MDN5063725.1"/>
    </source>
</evidence>
<sequence>MLKLIFTLFFISIPAFAVDAIYTWGYGEDIKNILISIKFFTGNATYLIDTAIAIGLLLVMYRETQESNTDRIVKVAFLALVVSQLFFHSTKDYMVEDEVTNQAFAVTNVPVGIGELFSLFTTTERVLIKAFESSFSTPNSLNYSQVGLGFSMSAHLATNNAIFKDEYSHITFMEYTTNCIASGMLDGQISKDIMKSENIIDNIRVSGFETMVYYKKFGESEKFKQMSCQDAYDKYIKDSFSYESNDYINNRIAAQMKLDGTKLEGALQDTSTLFFGISKSGKDYVMQQMGKNMLKKGLGVMAITTGGDTQALAYSSALSSSTMENQWQQAGIMTQSTLPMIKAYLTSIILAMTPLLALLSIMFGDWKYVKMIVTLLTTLMLFSPLASIINYLMYLRLETIIPAFSGGLWMPMLAMRDINSQIYSYLNFLGYAAMSIPILAYSLVKASEQGFVNFMSGMGGAVSSASNSGASQKVTGANIGNTKVGGGSHTGVNGTTIDMGGGSTQTDSIQYSNQGAYRDQTTTSSDGKSYSNITNEISDSTMQNNKLASVNYKNIGSEITQAHQNSYNEARATEKSSLESISNTLSSGLSTSMAKGQIFTSSDDFSKNTGINNADSRTIVEAQNEAIANNLNKKLSEAQTSSTTADAGFRLNGHVGWDAKDTLIGKITNISAGVNGSTTISGTSTDGKSFSVDMSKDEMASLQKSVSDSLSKTFTQDSGLALRASKSLADNEVFSSTALKSNIDAYTKAHSIAEKYSENYSKTDSNSISFASKAMPEVTKQFIQNDERLKSMYESGNERAAKNAVDEGTKRIDKAYIAGAGADYNNLNNAFITVTGFDLKGNVSDLVNTQLSQGKNLSSNVDNMVANGQNVISNKNVNNTINQSPTKDYQTQSDNFKNSSNQDMNKHKEDTKLNTQDTIEKGSKILEDRNKQNADDSRTGKAFVAMGSGFGDIKKGIENLIENSNKDTAYMSKDGKLLPSNNLGDIQSPIPSVVFKDNKGNQELADVKMQLDFIKDDLSEINSASTQIPEKKGKK</sequence>
<feature type="compositionally biased region" description="Polar residues" evidence="1">
    <location>
        <begin position="875"/>
        <end position="903"/>
    </location>
</feature>
<dbReference type="EMBL" id="JAPZDC010000003">
    <property type="protein sequence ID" value="MDN5063725.1"/>
    <property type="molecule type" value="Genomic_DNA"/>
</dbReference>
<reference evidence="4" key="1">
    <citation type="submission" date="2022-12" db="EMBL/GenBank/DDBJ databases">
        <authorList>
            <person name="Uljanovas D."/>
        </authorList>
    </citation>
    <scope>NUCLEOTIDE SEQUENCE</scope>
    <source>
        <strain evidence="4">RCM39</strain>
    </source>
</reference>
<feature type="transmembrane region" description="Helical" evidence="2">
    <location>
        <begin position="33"/>
        <end position="59"/>
    </location>
</feature>
<dbReference type="Pfam" id="PF07916">
    <property type="entry name" value="TraG_N"/>
    <property type="match status" value="1"/>
</dbReference>
<dbReference type="RefSeq" id="WP_301344510.1">
    <property type="nucleotide sequence ID" value="NZ_JAPZDB010000001.1"/>
</dbReference>
<feature type="domain" description="TraG N-terminal Proteobacteria" evidence="3">
    <location>
        <begin position="21"/>
        <end position="465"/>
    </location>
</feature>
<dbReference type="Proteomes" id="UP001171529">
    <property type="component" value="Unassembled WGS sequence"/>
</dbReference>
<feature type="transmembrane region" description="Helical" evidence="2">
    <location>
        <begin position="422"/>
        <end position="444"/>
    </location>
</feature>
<evidence type="ECO:0000256" key="1">
    <source>
        <dbReference type="SAM" id="MobiDB-lite"/>
    </source>
</evidence>
<gene>
    <name evidence="4" type="ORF">O8C91_05880</name>
</gene>
<accession>A0AAW7PSB6</accession>
<keyword evidence="2" id="KW-0812">Transmembrane</keyword>
<organism evidence="4 5">
    <name type="scientific">Aliarcobacter butzleri</name>
    <dbReference type="NCBI Taxonomy" id="28197"/>
    <lineage>
        <taxon>Bacteria</taxon>
        <taxon>Pseudomonadati</taxon>
        <taxon>Campylobacterota</taxon>
        <taxon>Epsilonproteobacteria</taxon>
        <taxon>Campylobacterales</taxon>
        <taxon>Arcobacteraceae</taxon>
        <taxon>Aliarcobacter</taxon>
    </lineage>
</organism>
<feature type="region of interest" description="Disordered" evidence="1">
    <location>
        <begin position="875"/>
        <end position="912"/>
    </location>
</feature>
<dbReference type="InterPro" id="IPR012931">
    <property type="entry name" value="TraG_N_Proteobacteria"/>
</dbReference>
<evidence type="ECO:0000313" key="5">
    <source>
        <dbReference type="Proteomes" id="UP001171529"/>
    </source>
</evidence>
<evidence type="ECO:0000256" key="2">
    <source>
        <dbReference type="SAM" id="Phobius"/>
    </source>
</evidence>
<comment type="caution">
    <text evidence="4">The sequence shown here is derived from an EMBL/GenBank/DDBJ whole genome shotgun (WGS) entry which is preliminary data.</text>
</comment>
<keyword evidence="2" id="KW-0472">Membrane</keyword>
<feature type="transmembrane region" description="Helical" evidence="2">
    <location>
        <begin position="371"/>
        <end position="393"/>
    </location>
</feature>
<feature type="transmembrane region" description="Helical" evidence="2">
    <location>
        <begin position="343"/>
        <end position="364"/>
    </location>
</feature>
<name>A0AAW7PSB6_9BACT</name>
<proteinExistence type="predicted"/>
<protein>
    <submittedName>
        <fullName evidence="4">Conjugal transfer protein TraG N-terminal domain-containing protein</fullName>
    </submittedName>
</protein>
<dbReference type="AlphaFoldDB" id="A0AAW7PSB6"/>
<reference evidence="4" key="2">
    <citation type="journal article" date="2023" name="Microorganisms">
        <title>Genomic Characterization of Arcobacter butzleri Strains Isolated from Various Sources in Lithuania.</title>
        <authorList>
            <person name="Uljanovas D."/>
            <person name="Golz G."/>
            <person name="Fleischmann S."/>
            <person name="Kudirkiene E."/>
            <person name="Kasetiene N."/>
            <person name="Grineviciene A."/>
            <person name="Tamuleviciene E."/>
            <person name="Aksomaitiene J."/>
            <person name="Alter T."/>
            <person name="Malakauskas M."/>
        </authorList>
    </citation>
    <scope>NUCLEOTIDE SEQUENCE</scope>
    <source>
        <strain evidence="4">RCM39</strain>
    </source>
</reference>
<evidence type="ECO:0000259" key="3">
    <source>
        <dbReference type="Pfam" id="PF07916"/>
    </source>
</evidence>
<keyword evidence="2" id="KW-1133">Transmembrane helix</keyword>